<gene>
    <name evidence="9" type="primary">fhuB</name>
    <name evidence="9" type="ORF">GCM10008179_08270</name>
</gene>
<evidence type="ECO:0000256" key="7">
    <source>
        <dbReference type="ARBA" id="ARBA00023136"/>
    </source>
</evidence>
<evidence type="ECO:0000256" key="2">
    <source>
        <dbReference type="ARBA" id="ARBA00007935"/>
    </source>
</evidence>
<dbReference type="RefSeq" id="WP_271167445.1">
    <property type="nucleotide sequence ID" value="NZ_BSFI01000004.1"/>
</dbReference>
<feature type="transmembrane region" description="Helical" evidence="8">
    <location>
        <begin position="233"/>
        <end position="259"/>
    </location>
</feature>
<dbReference type="SUPFAM" id="SSF81345">
    <property type="entry name" value="ABC transporter involved in vitamin B12 uptake, BtuC"/>
    <property type="match status" value="2"/>
</dbReference>
<keyword evidence="6 8" id="KW-1133">Transmembrane helix</keyword>
<organism evidence="9 10">
    <name type="scientific">Hansschlegelia plantiphila</name>
    <dbReference type="NCBI Taxonomy" id="374655"/>
    <lineage>
        <taxon>Bacteria</taxon>
        <taxon>Pseudomonadati</taxon>
        <taxon>Pseudomonadota</taxon>
        <taxon>Alphaproteobacteria</taxon>
        <taxon>Hyphomicrobiales</taxon>
        <taxon>Methylopilaceae</taxon>
        <taxon>Hansschlegelia</taxon>
    </lineage>
</organism>
<dbReference type="Gene3D" id="1.10.3470.10">
    <property type="entry name" value="ABC transporter involved in vitamin B12 uptake, BtuC"/>
    <property type="match status" value="2"/>
</dbReference>
<dbReference type="CDD" id="cd06550">
    <property type="entry name" value="TM_ABC_iron-siderophores_like"/>
    <property type="match status" value="1"/>
</dbReference>
<evidence type="ECO:0000256" key="8">
    <source>
        <dbReference type="SAM" id="Phobius"/>
    </source>
</evidence>
<comment type="similarity">
    <text evidence="2">Belongs to the binding-protein-dependent transport system permease family. FecCD subfamily.</text>
</comment>
<sequence length="651" mass="63308">MPKADGARSGVLPWVVWTALGALAAALAIGLVSARLGAGFEPASALDRALLLYGVGPRIATAILAGAALGLAGALMQAALDNPLAEPATLGVSAGAQLGLGLLAIAAPDIGGFAREGAAFLGGTAAVALVIALSWRRGLDPVTVVLCGMIVATIASGLSAALILANGDYLFALLIWGGGSLVQQGWGPAWAIGAALIAGSIGAALLARALGVLSAGEPGARSLGAPVAAIRTAALGVGVLLATTVAAEVGLIAFVGLAAPTLARLSGARSTRHVLLAAPATGAILLWLTDGAVQQFGTGDALPTGAATAFLGAPLLLWMLPRLRMADRPGASVRPGPRSSARLVALCAALALLVFAAALALGRGPDGWSIATGGDFLALLPFRLPRAVAAAAAGAMLAAAGVVLQRLTANPLASPEVLGVGAGAGVGLAVVLVTAGAASATLELAGAACGAMAALLLMLALATRSRLGPERLLLAGAAISALCLAAVNAVIAGGSAGAFALLGWISGSTSAVGPSEAIAGCLAAVVLIAALAPLRRWLDVLPLGEAVARGVGLELTAARAALTVIAALLTAVASLIAGPLSFVGLVAPHMAYAAGLTRPALHLAGAVALGAGLMVAADLLGRTVIYPYQLPLGLFASLIGGGYLVLALRAR</sequence>
<feature type="transmembrane region" description="Helical" evidence="8">
    <location>
        <begin position="186"/>
        <end position="213"/>
    </location>
</feature>
<name>A0A9W6J0I2_9HYPH</name>
<dbReference type="Pfam" id="PF01032">
    <property type="entry name" value="FecCD"/>
    <property type="match status" value="2"/>
</dbReference>
<dbReference type="PANTHER" id="PTHR30472:SF37">
    <property type="entry name" value="FE(3+) DICITRATE TRANSPORT SYSTEM PERMEASE PROTEIN FECD-RELATED"/>
    <property type="match status" value="1"/>
</dbReference>
<feature type="transmembrane region" description="Helical" evidence="8">
    <location>
        <begin position="88"/>
        <end position="106"/>
    </location>
</feature>
<keyword evidence="7 8" id="KW-0472">Membrane</keyword>
<comment type="caution">
    <text evidence="9">The sequence shown here is derived from an EMBL/GenBank/DDBJ whole genome shotgun (WGS) entry which is preliminary data.</text>
</comment>
<dbReference type="InterPro" id="IPR000522">
    <property type="entry name" value="ABC_transptr_permease_BtuC"/>
</dbReference>
<comment type="subcellular location">
    <subcellularLocation>
        <location evidence="1">Cell membrane</location>
        <topology evidence="1">Multi-pass membrane protein</topology>
    </subcellularLocation>
</comment>
<feature type="transmembrane region" description="Helical" evidence="8">
    <location>
        <begin position="14"/>
        <end position="38"/>
    </location>
</feature>
<feature type="transmembrane region" description="Helical" evidence="8">
    <location>
        <begin position="632"/>
        <end position="650"/>
    </location>
</feature>
<feature type="transmembrane region" description="Helical" evidence="8">
    <location>
        <begin position="50"/>
        <end position="76"/>
    </location>
</feature>
<keyword evidence="10" id="KW-1185">Reference proteome</keyword>
<feature type="transmembrane region" description="Helical" evidence="8">
    <location>
        <begin position="301"/>
        <end position="320"/>
    </location>
</feature>
<reference evidence="9" key="2">
    <citation type="submission" date="2023-01" db="EMBL/GenBank/DDBJ databases">
        <authorList>
            <person name="Sun Q."/>
            <person name="Evtushenko L."/>
        </authorList>
    </citation>
    <scope>NUCLEOTIDE SEQUENCE</scope>
    <source>
        <strain evidence="9">VKM B-2347</strain>
    </source>
</reference>
<feature type="transmembrane region" description="Helical" evidence="8">
    <location>
        <begin position="559"/>
        <end position="580"/>
    </location>
</feature>
<feature type="transmembrane region" description="Helical" evidence="8">
    <location>
        <begin position="341"/>
        <end position="364"/>
    </location>
</feature>
<evidence type="ECO:0000256" key="3">
    <source>
        <dbReference type="ARBA" id="ARBA00022448"/>
    </source>
</evidence>
<keyword evidence="5 8" id="KW-0812">Transmembrane</keyword>
<evidence type="ECO:0000256" key="5">
    <source>
        <dbReference type="ARBA" id="ARBA00022692"/>
    </source>
</evidence>
<feature type="transmembrane region" description="Helical" evidence="8">
    <location>
        <begin position="417"/>
        <end position="438"/>
    </location>
</feature>
<feature type="transmembrane region" description="Helical" evidence="8">
    <location>
        <begin position="118"/>
        <end position="136"/>
    </location>
</feature>
<dbReference type="Proteomes" id="UP001143372">
    <property type="component" value="Unassembled WGS sequence"/>
</dbReference>
<dbReference type="GO" id="GO:0005886">
    <property type="term" value="C:plasma membrane"/>
    <property type="evidence" value="ECO:0007669"/>
    <property type="project" value="UniProtKB-SubCell"/>
</dbReference>
<dbReference type="EMBL" id="BSFI01000004">
    <property type="protein sequence ID" value="GLK67189.1"/>
    <property type="molecule type" value="Genomic_DNA"/>
</dbReference>
<evidence type="ECO:0000256" key="1">
    <source>
        <dbReference type="ARBA" id="ARBA00004651"/>
    </source>
</evidence>
<feature type="transmembrane region" description="Helical" evidence="8">
    <location>
        <begin position="474"/>
        <end position="505"/>
    </location>
</feature>
<proteinExistence type="inferred from homology"/>
<evidence type="ECO:0000256" key="6">
    <source>
        <dbReference type="ARBA" id="ARBA00022989"/>
    </source>
</evidence>
<dbReference type="AlphaFoldDB" id="A0A9W6J0I2"/>
<dbReference type="GO" id="GO:0022857">
    <property type="term" value="F:transmembrane transporter activity"/>
    <property type="evidence" value="ECO:0007669"/>
    <property type="project" value="InterPro"/>
</dbReference>
<evidence type="ECO:0000313" key="9">
    <source>
        <dbReference type="EMBL" id="GLK67189.1"/>
    </source>
</evidence>
<feature type="transmembrane region" description="Helical" evidence="8">
    <location>
        <begin position="444"/>
        <end position="462"/>
    </location>
</feature>
<evidence type="ECO:0000313" key="10">
    <source>
        <dbReference type="Proteomes" id="UP001143372"/>
    </source>
</evidence>
<dbReference type="InterPro" id="IPR037294">
    <property type="entry name" value="ABC_BtuC-like"/>
</dbReference>
<feature type="transmembrane region" description="Helical" evidence="8">
    <location>
        <begin position="600"/>
        <end position="620"/>
    </location>
</feature>
<feature type="transmembrane region" description="Helical" evidence="8">
    <location>
        <begin position="384"/>
        <end position="405"/>
    </location>
</feature>
<dbReference type="NCBIfam" id="NF007866">
    <property type="entry name" value="PRK10577.1-2"/>
    <property type="match status" value="1"/>
</dbReference>
<protein>
    <submittedName>
        <fullName evidence="9">Fe3+-hydroxamate ABC transporter permease FhuB</fullName>
    </submittedName>
</protein>
<dbReference type="GO" id="GO:0033214">
    <property type="term" value="P:siderophore-iron import into cell"/>
    <property type="evidence" value="ECO:0007669"/>
    <property type="project" value="TreeGrafter"/>
</dbReference>
<feature type="transmembrane region" description="Helical" evidence="8">
    <location>
        <begin position="142"/>
        <end position="165"/>
    </location>
</feature>
<accession>A0A9W6J0I2</accession>
<keyword evidence="3" id="KW-0813">Transport</keyword>
<dbReference type="PANTHER" id="PTHR30472">
    <property type="entry name" value="FERRIC ENTEROBACTIN TRANSPORT SYSTEM PERMEASE PROTEIN"/>
    <property type="match status" value="1"/>
</dbReference>
<reference evidence="9" key="1">
    <citation type="journal article" date="2014" name="Int. J. Syst. Evol. Microbiol.">
        <title>Complete genome sequence of Corynebacterium casei LMG S-19264T (=DSM 44701T), isolated from a smear-ripened cheese.</title>
        <authorList>
            <consortium name="US DOE Joint Genome Institute (JGI-PGF)"/>
            <person name="Walter F."/>
            <person name="Albersmeier A."/>
            <person name="Kalinowski J."/>
            <person name="Ruckert C."/>
        </authorList>
    </citation>
    <scope>NUCLEOTIDE SEQUENCE</scope>
    <source>
        <strain evidence="9">VKM B-2347</strain>
    </source>
</reference>
<evidence type="ECO:0000256" key="4">
    <source>
        <dbReference type="ARBA" id="ARBA00022475"/>
    </source>
</evidence>
<keyword evidence="4" id="KW-1003">Cell membrane</keyword>